<accession>A0A0V0SFR1</accession>
<gene>
    <name evidence="1" type="ORF">T07_5896</name>
</gene>
<proteinExistence type="predicted"/>
<dbReference type="Proteomes" id="UP000054630">
    <property type="component" value="Unassembled WGS sequence"/>
</dbReference>
<name>A0A0V0SFR1_9BILA</name>
<protein>
    <submittedName>
        <fullName evidence="1">Uncharacterized protein</fullName>
    </submittedName>
</protein>
<evidence type="ECO:0000313" key="1">
    <source>
        <dbReference type="EMBL" id="KRX25534.1"/>
    </source>
</evidence>
<dbReference type="EMBL" id="JYDL01000011">
    <property type="protein sequence ID" value="KRX25534.1"/>
    <property type="molecule type" value="Genomic_DNA"/>
</dbReference>
<reference evidence="1 2" key="1">
    <citation type="submission" date="2015-01" db="EMBL/GenBank/DDBJ databases">
        <title>Evolution of Trichinella species and genotypes.</title>
        <authorList>
            <person name="Korhonen P.K."/>
            <person name="Edoardo P."/>
            <person name="Giuseppe L.R."/>
            <person name="Gasser R.B."/>
        </authorList>
    </citation>
    <scope>NUCLEOTIDE SEQUENCE [LARGE SCALE GENOMIC DNA]</scope>
    <source>
        <strain evidence="1">ISS37</strain>
    </source>
</reference>
<organism evidence="1 2">
    <name type="scientific">Trichinella nelsoni</name>
    <dbReference type="NCBI Taxonomy" id="6336"/>
    <lineage>
        <taxon>Eukaryota</taxon>
        <taxon>Metazoa</taxon>
        <taxon>Ecdysozoa</taxon>
        <taxon>Nematoda</taxon>
        <taxon>Enoplea</taxon>
        <taxon>Dorylaimia</taxon>
        <taxon>Trichinellida</taxon>
        <taxon>Trichinellidae</taxon>
        <taxon>Trichinella</taxon>
    </lineage>
</organism>
<comment type="caution">
    <text evidence="1">The sequence shown here is derived from an EMBL/GenBank/DDBJ whole genome shotgun (WGS) entry which is preliminary data.</text>
</comment>
<sequence length="110" mass="11913">MQYHCLVHNSCLGTNGFSSSIKQCNGPSVTAGGSATALLFSAGSTPSELTFRHHILLEEDMIDRSPTPHTTNNWRLPRDTVLCYRLSGPNVPATVALSYIVVVHDLLCLS</sequence>
<keyword evidence="2" id="KW-1185">Reference proteome</keyword>
<dbReference type="AlphaFoldDB" id="A0A0V0SFR1"/>
<evidence type="ECO:0000313" key="2">
    <source>
        <dbReference type="Proteomes" id="UP000054630"/>
    </source>
</evidence>